<reference evidence="2 3" key="1">
    <citation type="submission" date="2016-12" db="EMBL/GenBank/DDBJ databases">
        <title>Study of bacterial adaptation to deep sea.</title>
        <authorList>
            <person name="Song J."/>
            <person name="Yoshizawa S."/>
            <person name="Kogure K."/>
        </authorList>
    </citation>
    <scope>NUCLEOTIDE SEQUENCE [LARGE SCALE GENOMIC DNA]</scope>
    <source>
        <strain evidence="2 3">SAORIC-165</strain>
    </source>
</reference>
<feature type="chain" id="PRO_5015677894" evidence="1">
    <location>
        <begin position="21"/>
        <end position="154"/>
    </location>
</feature>
<keyword evidence="3" id="KW-1185">Reference proteome</keyword>
<organism evidence="2 3">
    <name type="scientific">Rubritalea profundi</name>
    <dbReference type="NCBI Taxonomy" id="1658618"/>
    <lineage>
        <taxon>Bacteria</taxon>
        <taxon>Pseudomonadati</taxon>
        <taxon>Verrucomicrobiota</taxon>
        <taxon>Verrucomicrobiia</taxon>
        <taxon>Verrucomicrobiales</taxon>
        <taxon>Rubritaleaceae</taxon>
        <taxon>Rubritalea</taxon>
    </lineage>
</organism>
<evidence type="ECO:0000313" key="3">
    <source>
        <dbReference type="Proteomes" id="UP000239907"/>
    </source>
</evidence>
<dbReference type="AlphaFoldDB" id="A0A2S7TXZ1"/>
<name>A0A2S7TXZ1_9BACT</name>
<dbReference type="Proteomes" id="UP000239907">
    <property type="component" value="Unassembled WGS sequence"/>
</dbReference>
<protein>
    <submittedName>
        <fullName evidence="2">Uncharacterized protein</fullName>
    </submittedName>
</protein>
<evidence type="ECO:0000256" key="1">
    <source>
        <dbReference type="SAM" id="SignalP"/>
    </source>
</evidence>
<evidence type="ECO:0000313" key="2">
    <source>
        <dbReference type="EMBL" id="PQJ27636.1"/>
    </source>
</evidence>
<sequence length="154" mass="16857">MKTQLLSLVIALGVSMTSVADDAGDNSVREQAQDELGPGYGMKEMTATFSIDYKALVEGCQQSDNLRKRRKFMSVMLWLAAYGGLDGYYASDHAGKIGYIVSEIGDDAMARLVVGQPEVLRLAAGRDVAFAFALFEPDARSMRNCFQKPSKFLI</sequence>
<gene>
    <name evidence="2" type="ORF">BSZ32_03405</name>
</gene>
<comment type="caution">
    <text evidence="2">The sequence shown here is derived from an EMBL/GenBank/DDBJ whole genome shotgun (WGS) entry which is preliminary data.</text>
</comment>
<dbReference type="RefSeq" id="WP_105042126.1">
    <property type="nucleotide sequence ID" value="NZ_MQWA01000001.1"/>
</dbReference>
<accession>A0A2S7TXZ1</accession>
<proteinExistence type="predicted"/>
<keyword evidence="1" id="KW-0732">Signal</keyword>
<dbReference type="EMBL" id="MQWA01000001">
    <property type="protein sequence ID" value="PQJ27636.1"/>
    <property type="molecule type" value="Genomic_DNA"/>
</dbReference>
<feature type="signal peptide" evidence="1">
    <location>
        <begin position="1"/>
        <end position="20"/>
    </location>
</feature>